<keyword evidence="2" id="KW-1185">Reference proteome</keyword>
<gene>
    <name evidence="1" type="ORF">E2C01_098802</name>
</gene>
<dbReference type="EMBL" id="VSRR010135013">
    <property type="protein sequence ID" value="MPD03177.1"/>
    <property type="molecule type" value="Genomic_DNA"/>
</dbReference>
<proteinExistence type="predicted"/>
<protein>
    <submittedName>
        <fullName evidence="1">Uncharacterized protein</fullName>
    </submittedName>
</protein>
<evidence type="ECO:0000313" key="1">
    <source>
        <dbReference type="EMBL" id="MPD03177.1"/>
    </source>
</evidence>
<dbReference type="AlphaFoldDB" id="A0A5B7K9B6"/>
<sequence length="90" mass="9841">MSATVLGSAIVRPADNKTGGERAEYFPAIWRALLKTSVRGVRTFMEASKSFQTMRVPTMSPETRESCLFLFHSVSACCVPPRNGTLSKAT</sequence>
<comment type="caution">
    <text evidence="1">The sequence shown here is derived from an EMBL/GenBank/DDBJ whole genome shotgun (WGS) entry which is preliminary data.</text>
</comment>
<evidence type="ECO:0000313" key="2">
    <source>
        <dbReference type="Proteomes" id="UP000324222"/>
    </source>
</evidence>
<dbReference type="Proteomes" id="UP000324222">
    <property type="component" value="Unassembled WGS sequence"/>
</dbReference>
<name>A0A5B7K9B6_PORTR</name>
<reference evidence="1 2" key="1">
    <citation type="submission" date="2019-05" db="EMBL/GenBank/DDBJ databases">
        <title>Another draft genome of Portunus trituberculatus and its Hox gene families provides insights of decapod evolution.</title>
        <authorList>
            <person name="Jeong J.-H."/>
            <person name="Song I."/>
            <person name="Kim S."/>
            <person name="Choi T."/>
            <person name="Kim D."/>
            <person name="Ryu S."/>
            <person name="Kim W."/>
        </authorList>
    </citation>
    <scope>NUCLEOTIDE SEQUENCE [LARGE SCALE GENOMIC DNA]</scope>
    <source>
        <tissue evidence="1">Muscle</tissue>
    </source>
</reference>
<accession>A0A5B7K9B6</accession>
<organism evidence="1 2">
    <name type="scientific">Portunus trituberculatus</name>
    <name type="common">Swimming crab</name>
    <name type="synonym">Neptunus trituberculatus</name>
    <dbReference type="NCBI Taxonomy" id="210409"/>
    <lineage>
        <taxon>Eukaryota</taxon>
        <taxon>Metazoa</taxon>
        <taxon>Ecdysozoa</taxon>
        <taxon>Arthropoda</taxon>
        <taxon>Crustacea</taxon>
        <taxon>Multicrustacea</taxon>
        <taxon>Malacostraca</taxon>
        <taxon>Eumalacostraca</taxon>
        <taxon>Eucarida</taxon>
        <taxon>Decapoda</taxon>
        <taxon>Pleocyemata</taxon>
        <taxon>Brachyura</taxon>
        <taxon>Eubrachyura</taxon>
        <taxon>Portunoidea</taxon>
        <taxon>Portunidae</taxon>
        <taxon>Portuninae</taxon>
        <taxon>Portunus</taxon>
    </lineage>
</organism>